<dbReference type="InterPro" id="IPR001810">
    <property type="entry name" value="F-box_dom"/>
</dbReference>
<feature type="region of interest" description="Disordered" evidence="1">
    <location>
        <begin position="392"/>
        <end position="417"/>
    </location>
</feature>
<feature type="domain" description="F-box" evidence="2">
    <location>
        <begin position="7"/>
        <end position="59"/>
    </location>
</feature>
<dbReference type="EMBL" id="JAQQWP010000010">
    <property type="protein sequence ID" value="KAK8096839.1"/>
    <property type="molecule type" value="Genomic_DNA"/>
</dbReference>
<name>A0AAW0QIZ9_9PEZI</name>
<accession>A0AAW0QIZ9</accession>
<evidence type="ECO:0000313" key="4">
    <source>
        <dbReference type="Proteomes" id="UP001392437"/>
    </source>
</evidence>
<dbReference type="AlphaFoldDB" id="A0AAW0QIZ9"/>
<comment type="caution">
    <text evidence="3">The sequence shown here is derived from an EMBL/GenBank/DDBJ whole genome shotgun (WGS) entry which is preliminary data.</text>
</comment>
<organism evidence="3 4">
    <name type="scientific">Apiospora kogelbergensis</name>
    <dbReference type="NCBI Taxonomy" id="1337665"/>
    <lineage>
        <taxon>Eukaryota</taxon>
        <taxon>Fungi</taxon>
        <taxon>Dikarya</taxon>
        <taxon>Ascomycota</taxon>
        <taxon>Pezizomycotina</taxon>
        <taxon>Sordariomycetes</taxon>
        <taxon>Xylariomycetidae</taxon>
        <taxon>Amphisphaeriales</taxon>
        <taxon>Apiosporaceae</taxon>
        <taxon>Apiospora</taxon>
    </lineage>
</organism>
<protein>
    <recommendedName>
        <fullName evidence="2">F-box domain-containing protein</fullName>
    </recommendedName>
</protein>
<proteinExistence type="predicted"/>
<keyword evidence="4" id="KW-1185">Reference proteome</keyword>
<dbReference type="PROSITE" id="PS50181">
    <property type="entry name" value="FBOX"/>
    <property type="match status" value="1"/>
</dbReference>
<sequence length="691" mass="76729">METSSPPQGLGRLPNELILMIQAYLTRRETFNLALVSKHFDALREPGNIIQHDAVRQKAEADDVLATGRPRSPDFEHPVLLAVIANGSNFTLVEQAVNIYNNVFPQCFHGNWGDEALVSPHFIAAMHGRADVVDLLFQNRWVGQAQPMRSWERWQELIMAGEGVREPQLNGAVGNLLMPSISIMIDYLPGTLMYAMYGAQEDLALLLVRHFALQYDHTTIGPVVPPIAISGLIYLAARMNMPRLVAQLLSWGGPSLWTAPAGAQRPPLLLDVVIQVAAEGTRELPWHERLKDQGMLTQDSHADVLDLVWAAREESLGGPQPFQSGLGVVYSAVEHTAPNNAVHVLRKTLESGVTLTPAMALAILRVALIHASECLDDMLRFIREMHPAQTASWLQEREEGAKNSPPSPRWPNAAAGPPVENHLPSISSRMLSLAIYHGGVEYARYFLSNGAVPDEDHVMQAIWMGYRAGHTPATFVAEKSDVINMLVDAGLDVVEPQPRRYYTYGAWADITLDTIRENGDIPDCIVSPPWSILEVAVTQCLSRFDFYGRADFQQARFLTIPANVLGSVQPFCRIVYHFVSRGGQAPLASELSRKRLLALGLTFWTPGWGFLPDGEARWEMKWEAAFANEYSLQQPNTELAQRARDGRWQPDRSVLTGRGGNLHEQVLAAIMLLIGPKTFFEMAEDWCKPSA</sequence>
<reference evidence="3 4" key="1">
    <citation type="submission" date="2023-01" db="EMBL/GenBank/DDBJ databases">
        <title>Analysis of 21 Apiospora genomes using comparative genomics revels a genus with tremendous synthesis potential of carbohydrate active enzymes and secondary metabolites.</title>
        <authorList>
            <person name="Sorensen T."/>
        </authorList>
    </citation>
    <scope>NUCLEOTIDE SEQUENCE [LARGE SCALE GENOMIC DNA]</scope>
    <source>
        <strain evidence="3 4">CBS 117206</strain>
    </source>
</reference>
<evidence type="ECO:0000313" key="3">
    <source>
        <dbReference type="EMBL" id="KAK8096839.1"/>
    </source>
</evidence>
<evidence type="ECO:0000256" key="1">
    <source>
        <dbReference type="SAM" id="MobiDB-lite"/>
    </source>
</evidence>
<dbReference type="Proteomes" id="UP001392437">
    <property type="component" value="Unassembled WGS sequence"/>
</dbReference>
<evidence type="ECO:0000259" key="2">
    <source>
        <dbReference type="PROSITE" id="PS50181"/>
    </source>
</evidence>
<gene>
    <name evidence="3" type="ORF">PG999_012783</name>
</gene>